<dbReference type="AlphaFoldDB" id="A0AAJ0FJQ7"/>
<evidence type="ECO:0000259" key="1">
    <source>
        <dbReference type="Pfam" id="PF08031"/>
    </source>
</evidence>
<organism evidence="2 3">
    <name type="scientific">Phialemonium atrogriseum</name>
    <dbReference type="NCBI Taxonomy" id="1093897"/>
    <lineage>
        <taxon>Eukaryota</taxon>
        <taxon>Fungi</taxon>
        <taxon>Dikarya</taxon>
        <taxon>Ascomycota</taxon>
        <taxon>Pezizomycotina</taxon>
        <taxon>Sordariomycetes</taxon>
        <taxon>Sordariomycetidae</taxon>
        <taxon>Cephalothecales</taxon>
        <taxon>Cephalothecaceae</taxon>
        <taxon>Phialemonium</taxon>
    </lineage>
</organism>
<dbReference type="Gene3D" id="3.40.462.20">
    <property type="match status" value="1"/>
</dbReference>
<protein>
    <recommendedName>
        <fullName evidence="1">Berberine/berberine-like domain-containing protein</fullName>
    </recommendedName>
</protein>
<dbReference type="GO" id="GO:0050660">
    <property type="term" value="F:flavin adenine dinucleotide binding"/>
    <property type="evidence" value="ECO:0007669"/>
    <property type="project" value="InterPro"/>
</dbReference>
<dbReference type="InterPro" id="IPR012951">
    <property type="entry name" value="BBE"/>
</dbReference>
<dbReference type="GeneID" id="85308006"/>
<accession>A0AAJ0FJQ7</accession>
<dbReference type="GO" id="GO:0016491">
    <property type="term" value="F:oxidoreductase activity"/>
    <property type="evidence" value="ECO:0007669"/>
    <property type="project" value="InterPro"/>
</dbReference>
<reference evidence="2" key="1">
    <citation type="submission" date="2023-06" db="EMBL/GenBank/DDBJ databases">
        <title>Genome-scale phylogeny and comparative genomics of the fungal order Sordariales.</title>
        <authorList>
            <consortium name="Lawrence Berkeley National Laboratory"/>
            <person name="Hensen N."/>
            <person name="Bonometti L."/>
            <person name="Westerberg I."/>
            <person name="Brannstrom I.O."/>
            <person name="Guillou S."/>
            <person name="Cros-Aarteil S."/>
            <person name="Calhoun S."/>
            <person name="Haridas S."/>
            <person name="Kuo A."/>
            <person name="Mondo S."/>
            <person name="Pangilinan J."/>
            <person name="Riley R."/>
            <person name="Labutti K."/>
            <person name="Andreopoulos B."/>
            <person name="Lipzen A."/>
            <person name="Chen C."/>
            <person name="Yanf M."/>
            <person name="Daum C."/>
            <person name="Ng V."/>
            <person name="Clum A."/>
            <person name="Steindorff A."/>
            <person name="Ohm R."/>
            <person name="Martin F."/>
            <person name="Silar P."/>
            <person name="Natvig D."/>
            <person name="Lalanne C."/>
            <person name="Gautier V."/>
            <person name="Ament-Velasquez S.L."/>
            <person name="Kruys A."/>
            <person name="Hutchinson M.I."/>
            <person name="Powell A.J."/>
            <person name="Barry K."/>
            <person name="Miller A.N."/>
            <person name="Grigoriev I.V."/>
            <person name="Debuchy R."/>
            <person name="Gladieux P."/>
            <person name="Thoren M.H."/>
            <person name="Johannesson H."/>
        </authorList>
    </citation>
    <scope>NUCLEOTIDE SEQUENCE</scope>
    <source>
        <strain evidence="2">8032-3</strain>
    </source>
</reference>
<dbReference type="Proteomes" id="UP001244011">
    <property type="component" value="Unassembled WGS sequence"/>
</dbReference>
<comment type="caution">
    <text evidence="2">The sequence shown here is derived from an EMBL/GenBank/DDBJ whole genome shotgun (WGS) entry which is preliminary data.</text>
</comment>
<evidence type="ECO:0000313" key="2">
    <source>
        <dbReference type="EMBL" id="KAK1764714.1"/>
    </source>
</evidence>
<keyword evidence="3" id="KW-1185">Reference proteome</keyword>
<name>A0AAJ0FJQ7_9PEZI</name>
<gene>
    <name evidence="2" type="ORF">QBC33DRAFT_456699</name>
</gene>
<evidence type="ECO:0000313" key="3">
    <source>
        <dbReference type="Proteomes" id="UP001244011"/>
    </source>
</evidence>
<dbReference type="Pfam" id="PF08031">
    <property type="entry name" value="BBE"/>
    <property type="match status" value="1"/>
</dbReference>
<sequence length="133" mass="14363">MGPTEAIAGFPGRDSGVNPAFRTAVMHADVFDYAPALGSAEEVSGAHARLDRYMDMIRAVTPGSGAYTNEADVLEPDWQASFWGGNYPRLLEIKKKWDPEGVFWAPATVGSEGWEVATTDGLASQNGRLCRVE</sequence>
<dbReference type="EMBL" id="MU839018">
    <property type="protein sequence ID" value="KAK1764714.1"/>
    <property type="molecule type" value="Genomic_DNA"/>
</dbReference>
<dbReference type="RefSeq" id="XP_060280927.1">
    <property type="nucleotide sequence ID" value="XM_060424819.1"/>
</dbReference>
<feature type="domain" description="Berberine/berberine-like" evidence="1">
    <location>
        <begin position="66"/>
        <end position="107"/>
    </location>
</feature>
<dbReference type="InterPro" id="IPR016169">
    <property type="entry name" value="FAD-bd_PCMH_sub2"/>
</dbReference>
<dbReference type="Gene3D" id="3.30.465.10">
    <property type="match status" value="1"/>
</dbReference>
<proteinExistence type="predicted"/>